<dbReference type="InterPro" id="IPR005251">
    <property type="entry name" value="IF-M1Pi"/>
</dbReference>
<evidence type="ECO:0000256" key="1">
    <source>
        <dbReference type="ARBA" id="ARBA00023235"/>
    </source>
</evidence>
<dbReference type="NCBIfam" id="NF004326">
    <property type="entry name" value="PRK05720.1"/>
    <property type="match status" value="1"/>
</dbReference>
<comment type="function">
    <text evidence="3">Catalyzes the interconversion of methylthioribose-1-phosphate (MTR-1-P) into methylthioribulose-1-phosphate (MTRu-1-P).</text>
</comment>
<dbReference type="NCBIfam" id="TIGR00512">
    <property type="entry name" value="salvage_mtnA"/>
    <property type="match status" value="1"/>
</dbReference>
<dbReference type="UniPathway" id="UPA00904">
    <property type="reaction ID" value="UER00874"/>
</dbReference>
<feature type="binding site" evidence="3">
    <location>
        <begin position="246"/>
        <end position="247"/>
    </location>
    <ligand>
        <name>substrate</name>
    </ligand>
</feature>
<dbReference type="Gene3D" id="1.20.120.420">
    <property type="entry name" value="translation initiation factor eif-2b, domain 1"/>
    <property type="match status" value="1"/>
</dbReference>
<dbReference type="PANTHER" id="PTHR43475:SF1">
    <property type="entry name" value="METHYLTHIORIBOSE-1-PHOSPHATE ISOMERASE"/>
    <property type="match status" value="1"/>
</dbReference>
<dbReference type="Gene3D" id="3.40.50.10470">
    <property type="entry name" value="Translation initiation factor eif-2b, domain 2"/>
    <property type="match status" value="1"/>
</dbReference>
<evidence type="ECO:0000256" key="3">
    <source>
        <dbReference type="HAMAP-Rule" id="MF_01678"/>
    </source>
</evidence>
<feature type="binding site" evidence="3">
    <location>
        <position position="195"/>
    </location>
    <ligand>
        <name>substrate</name>
    </ligand>
</feature>
<sequence length="345" mass="37829">MELVTIEWKNNRLVLLDQTKLPNQISYVTMHTVQDVWIAINTMIVRGAPAIGVTAAYGAYVGIQNVEDNVDKLKEKLQEITQYLATSRPTAVNLFWALNRMKDKGLSIKTSDVLTFKNLLLEEAKAIHQEDIAINRSIGEYLLTLLNDGQGVLTHCNAGALATTKYGTATAPFYLAKEKGINLKVFADETRPRFQGAMLTAFELYHAGIDVTLITDNMAATIMSQGKVQAVIVGCDRVAANGDVANKIGTLGVAILAKHYNIPFYVATPTPTIDLDCPSGAEIPIEERHSSEVLKPTGQFVAPQDVKIYNPAFDVTPAHLVSAIITEKGIIEHPCEEKIRAIFHK</sequence>
<feature type="binding site" evidence="3">
    <location>
        <begin position="46"/>
        <end position="48"/>
    </location>
    <ligand>
        <name>substrate</name>
    </ligand>
</feature>
<dbReference type="RefSeq" id="WP_126657800.1">
    <property type="nucleotide sequence ID" value="NZ_RYYR01000004.1"/>
</dbReference>
<dbReference type="Proteomes" id="UP000287910">
    <property type="component" value="Unassembled WGS sequence"/>
</dbReference>
<protein>
    <recommendedName>
        <fullName evidence="3">Methylthioribose-1-phosphate isomerase</fullName>
        <shortName evidence="3">M1Pi</shortName>
        <shortName evidence="3">MTR-1-P isomerase</shortName>
        <ecNumber evidence="3">5.3.1.23</ecNumber>
    </recommendedName>
    <alternativeName>
        <fullName evidence="3">S-methyl-5-thioribose-1-phosphate isomerase</fullName>
    </alternativeName>
</protein>
<evidence type="ECO:0000313" key="4">
    <source>
        <dbReference type="EMBL" id="RUL55560.1"/>
    </source>
</evidence>
<feature type="binding site" evidence="3">
    <location>
        <position position="88"/>
    </location>
    <ligand>
        <name>substrate</name>
    </ligand>
</feature>
<dbReference type="InterPro" id="IPR011559">
    <property type="entry name" value="Initiation_fac_2B_a/b/d"/>
</dbReference>
<dbReference type="AlphaFoldDB" id="A0A432LEM6"/>
<keyword evidence="3" id="KW-0486">Methionine biosynthesis</keyword>
<dbReference type="SUPFAM" id="SSF100950">
    <property type="entry name" value="NagB/RpiA/CoA transferase-like"/>
    <property type="match status" value="1"/>
</dbReference>
<dbReference type="PANTHER" id="PTHR43475">
    <property type="entry name" value="METHYLTHIORIBOSE-1-PHOSPHATE ISOMERASE"/>
    <property type="match status" value="1"/>
</dbReference>
<dbReference type="FunFam" id="3.40.50.10470:FF:000006">
    <property type="entry name" value="Methylthioribose-1-phosphate isomerase"/>
    <property type="match status" value="1"/>
</dbReference>
<feature type="site" description="Transition state stabilizer" evidence="3">
    <location>
        <position position="156"/>
    </location>
</feature>
<dbReference type="InterPro" id="IPR027363">
    <property type="entry name" value="M1Pi_N"/>
</dbReference>
<reference evidence="4 5" key="1">
    <citation type="submission" date="2018-12" db="EMBL/GenBank/DDBJ databases">
        <title>Lysinibacillus antri sp. nov., isolated from a cave soil.</title>
        <authorList>
            <person name="Narsing Rao M.P."/>
            <person name="Zhang H."/>
            <person name="Dong Z.-Y."/>
            <person name="Niu X.-K."/>
            <person name="Zhang K."/>
            <person name="Fang B.-Z."/>
            <person name="Kang Y.-Q."/>
            <person name="Xiao M."/>
            <person name="Li W.-J."/>
        </authorList>
    </citation>
    <scope>NUCLEOTIDE SEQUENCE [LARGE SCALE GENOMIC DNA]</scope>
    <source>
        <strain evidence="4 5">SYSU K30002</strain>
    </source>
</reference>
<keyword evidence="5" id="KW-1185">Reference proteome</keyword>
<dbReference type="InterPro" id="IPR042529">
    <property type="entry name" value="IF_2B-like_C"/>
</dbReference>
<dbReference type="EC" id="5.3.1.23" evidence="3"/>
<name>A0A432LEM6_9BACI</name>
<gene>
    <name evidence="3 4" type="primary">mtnA</name>
    <name evidence="4" type="ORF">EK386_04340</name>
</gene>
<dbReference type="EMBL" id="RYYR01000004">
    <property type="protein sequence ID" value="RUL55560.1"/>
    <property type="molecule type" value="Genomic_DNA"/>
</dbReference>
<dbReference type="Pfam" id="PF01008">
    <property type="entry name" value="IF-2B"/>
    <property type="match status" value="1"/>
</dbReference>
<comment type="pathway">
    <text evidence="3">Amino-acid biosynthesis; L-methionine biosynthesis via salvage pathway; L-methionine from S-methyl-5-thio-alpha-D-ribose 1-phosphate: step 1/6.</text>
</comment>
<keyword evidence="1 3" id="KW-0413">Isomerase</keyword>
<feature type="active site" description="Proton donor" evidence="3">
    <location>
        <position position="236"/>
    </location>
</feature>
<evidence type="ECO:0000313" key="5">
    <source>
        <dbReference type="Proteomes" id="UP000287910"/>
    </source>
</evidence>
<organism evidence="4 5">
    <name type="scientific">Lysinibacillus antri</name>
    <dbReference type="NCBI Taxonomy" id="2498145"/>
    <lineage>
        <taxon>Bacteria</taxon>
        <taxon>Bacillati</taxon>
        <taxon>Bacillota</taxon>
        <taxon>Bacilli</taxon>
        <taxon>Bacillales</taxon>
        <taxon>Bacillaceae</taxon>
        <taxon>Lysinibacillus</taxon>
    </lineage>
</organism>
<comment type="similarity">
    <text evidence="3">Belongs to the EIF-2B alpha/beta/delta subunits family. MtnA subfamily.</text>
</comment>
<evidence type="ECO:0000256" key="2">
    <source>
        <dbReference type="ARBA" id="ARBA00052401"/>
    </source>
</evidence>
<comment type="caution">
    <text evidence="4">The sequence shown here is derived from an EMBL/GenBank/DDBJ whole genome shotgun (WGS) entry which is preliminary data.</text>
</comment>
<dbReference type="HAMAP" id="MF_01678">
    <property type="entry name" value="Salvage_MtnA"/>
    <property type="match status" value="1"/>
</dbReference>
<comment type="subunit">
    <text evidence="3">Homodimer.</text>
</comment>
<dbReference type="NCBIfam" id="TIGR00524">
    <property type="entry name" value="eIF-2B_rel"/>
    <property type="match status" value="1"/>
</dbReference>
<dbReference type="InterPro" id="IPR037171">
    <property type="entry name" value="NagB/RpiA_transferase-like"/>
</dbReference>
<proteinExistence type="inferred from homology"/>
<accession>A0A432LEM6</accession>
<dbReference type="GO" id="GO:0019509">
    <property type="term" value="P:L-methionine salvage from methylthioadenosine"/>
    <property type="evidence" value="ECO:0007669"/>
    <property type="project" value="UniProtKB-UniRule"/>
</dbReference>
<keyword evidence="3" id="KW-0028">Amino-acid biosynthesis</keyword>
<comment type="catalytic activity">
    <reaction evidence="2 3">
        <text>5-(methylsulfanyl)-alpha-D-ribose 1-phosphate = 5-(methylsulfanyl)-D-ribulose 1-phosphate</text>
        <dbReference type="Rhea" id="RHEA:19989"/>
        <dbReference type="ChEBI" id="CHEBI:58533"/>
        <dbReference type="ChEBI" id="CHEBI:58548"/>
        <dbReference type="EC" id="5.3.1.23"/>
    </reaction>
</comment>
<dbReference type="InterPro" id="IPR000649">
    <property type="entry name" value="IF-2B-related"/>
</dbReference>
<dbReference type="FunFam" id="1.20.120.420:FF:000001">
    <property type="entry name" value="Methylthioribose-1-phosphate isomerase"/>
    <property type="match status" value="1"/>
</dbReference>
<dbReference type="GO" id="GO:0046523">
    <property type="term" value="F:S-methyl-5-thioribose-1-phosphate isomerase activity"/>
    <property type="evidence" value="ECO:0007669"/>
    <property type="project" value="UniProtKB-UniRule"/>
</dbReference>